<dbReference type="EMBL" id="MN036216">
    <property type="protein sequence ID" value="QDH91413.1"/>
    <property type="molecule type" value="Genomic_RNA"/>
</dbReference>
<organism evidence="1">
    <name type="scientific">Leviviridae sp</name>
    <dbReference type="NCBI Taxonomy" id="2027243"/>
    <lineage>
        <taxon>Viruses</taxon>
        <taxon>Riboviria</taxon>
        <taxon>Orthornavirae</taxon>
        <taxon>Lenarviricota</taxon>
        <taxon>Leviviricetes</taxon>
        <taxon>Norzivirales</taxon>
        <taxon>Fiersviridae</taxon>
    </lineage>
</organism>
<accession>A0A514DCU0</accession>
<gene>
    <name evidence="1" type="ORF">H1BulkL4369e2949_000001</name>
</gene>
<evidence type="ECO:0000313" key="1">
    <source>
        <dbReference type="EMBL" id="QDH91413.1"/>
    </source>
</evidence>
<name>A0A514DCU0_9VIRU</name>
<protein>
    <submittedName>
        <fullName evidence="1">Uncharacterized protein</fullName>
    </submittedName>
</protein>
<proteinExistence type="predicted"/>
<reference evidence="1" key="1">
    <citation type="submission" date="2019-05" db="EMBL/GenBank/DDBJ databases">
        <title>Metatranscriptomic reconstruction reveals RNA viruses with the potential to shape carbon cycling in soil.</title>
        <authorList>
            <person name="Starr E.P."/>
            <person name="Nuccio E."/>
            <person name="Pett-Ridge J."/>
            <person name="Banfield J.F."/>
            <person name="Firestone M.K."/>
        </authorList>
    </citation>
    <scope>NUCLEOTIDE SEQUENCE</scope>
    <source>
        <strain evidence="1">H1_Bulk_Litter_4_scaffold_369_e_2949</strain>
    </source>
</reference>
<sequence>MPVPRVRDWGRTMPKGTGRWSFFGNVIEIGSSAPVLREYQTTSDYFGEDNHPFHMEYQKIDGGILNGRQPDSTVWTNYICDYVSQQSNFGHNHPVDSPDLFAASTMGAARTNPSRPSVDIPAELLQLGEVGPLLRDAPKLLRNKFRLLGLAGRSNLYVQFGLVPLMEDILKLLDLKKVIDSRVKELQRLHDPSGRGLRRTVTVYTGSTTSQWDEVYQSNLGFYHGPVRQITTEVVRVHCRWLPDIGFFPWDRDDSDLVHQARRAVIGMDPTQLDTLWEALPWSWMIDWMSTCGTYFKANRNVIPAILNAVTVMRHTKTEYTGGVSNGTDSKVSPFTVSLETKLRSIGAVFPTATLTFLSENQMGLVSSLAVRRL</sequence>